<accession>A0A8S5P6Q2</accession>
<protein>
    <submittedName>
        <fullName evidence="1">HOLLIDAY JUNCTION RESOLVASE</fullName>
    </submittedName>
</protein>
<sequence>MGRIYVGLDNGVSGSIGIVGDDIESVFVKTPVKKVQDYTKAKKEVSRLDYSKFMELFSKYNKNDITLLMERPLVNPSRFASTASALRCHEAELIMIEVMGIRHMFVDSKEWQKELLPKGCSGEELKKASLDIGNRLFPQFNNIKHPDRDGILIAEYARRNHF</sequence>
<dbReference type="EMBL" id="BK015344">
    <property type="protein sequence ID" value="DAE02336.1"/>
    <property type="molecule type" value="Genomic_DNA"/>
</dbReference>
<evidence type="ECO:0000313" key="1">
    <source>
        <dbReference type="EMBL" id="DAE02336.1"/>
    </source>
</evidence>
<reference evidence="1" key="1">
    <citation type="journal article" date="2021" name="Proc. Natl. Acad. Sci. U.S.A.">
        <title>A Catalog of Tens of Thousands of Viruses from Human Metagenomes Reveals Hidden Associations with Chronic Diseases.</title>
        <authorList>
            <person name="Tisza M.J."/>
            <person name="Buck C.B."/>
        </authorList>
    </citation>
    <scope>NUCLEOTIDE SEQUENCE</scope>
    <source>
        <strain evidence="1">CttEB8</strain>
    </source>
</reference>
<proteinExistence type="predicted"/>
<organism evidence="1">
    <name type="scientific">Herelleviridae sp. cttEB8</name>
    <dbReference type="NCBI Taxonomy" id="2825832"/>
    <lineage>
        <taxon>Viruses</taxon>
        <taxon>Duplodnaviria</taxon>
        <taxon>Heunggongvirae</taxon>
        <taxon>Uroviricota</taxon>
        <taxon>Caudoviricetes</taxon>
        <taxon>Herelleviridae</taxon>
    </lineage>
</organism>
<name>A0A8S5P6Q2_9CAUD</name>